<reference evidence="4" key="1">
    <citation type="journal article" date="2016" name="Genome Biol. Evol.">
        <title>A Comparative Analysis of Mitochondrial Genomes in Eustigmatophyte Algae.</title>
        <authorList>
            <person name="Sevcikova T."/>
            <person name="Klimes V."/>
            <person name="Zbrankova V."/>
            <person name="Strnad H."/>
            <person name="Hroudova M."/>
            <person name="Vlcek C."/>
            <person name="Elias M."/>
        </authorList>
    </citation>
    <scope>NUCLEOTIDE SEQUENCE</scope>
    <source>
        <strain evidence="4">CCALA 838</strain>
    </source>
</reference>
<evidence type="ECO:0000256" key="1">
    <source>
        <dbReference type="ARBA" id="ARBA00009083"/>
    </source>
</evidence>
<dbReference type="PANTHER" id="PTHR19836">
    <property type="entry name" value="30S RIBOSOMAL PROTEIN S14"/>
    <property type="match status" value="1"/>
</dbReference>
<dbReference type="PANTHER" id="PTHR19836:SF19">
    <property type="entry name" value="SMALL RIBOSOMAL SUBUNIT PROTEIN US14M"/>
    <property type="match status" value="1"/>
</dbReference>
<comment type="similarity">
    <text evidence="1">Belongs to the universal ribosomal protein uS14 family.</text>
</comment>
<dbReference type="PROSITE" id="PS00527">
    <property type="entry name" value="RIBOSOMAL_S14"/>
    <property type="match status" value="1"/>
</dbReference>
<dbReference type="GO" id="GO:0005763">
    <property type="term" value="C:mitochondrial small ribosomal subunit"/>
    <property type="evidence" value="ECO:0007669"/>
    <property type="project" value="TreeGrafter"/>
</dbReference>
<evidence type="ECO:0000256" key="2">
    <source>
        <dbReference type="ARBA" id="ARBA00022980"/>
    </source>
</evidence>
<dbReference type="FunFam" id="1.10.287.1480:FF:000001">
    <property type="entry name" value="30S ribosomal protein S14"/>
    <property type="match status" value="1"/>
</dbReference>
<dbReference type="GO" id="GO:0003735">
    <property type="term" value="F:structural constituent of ribosome"/>
    <property type="evidence" value="ECO:0007669"/>
    <property type="project" value="InterPro"/>
</dbReference>
<keyword evidence="2 4" id="KW-0689">Ribosomal protein</keyword>
<keyword evidence="3" id="KW-0687">Ribonucleoprotein</keyword>
<dbReference type="Pfam" id="PF00253">
    <property type="entry name" value="Ribosomal_S14"/>
    <property type="match status" value="1"/>
</dbReference>
<gene>
    <name evidence="4" type="primary">rps14</name>
</gene>
<accession>A0A140F2Q7</accession>
<dbReference type="SUPFAM" id="SSF57716">
    <property type="entry name" value="Glucocorticoid receptor-like (DNA-binding domain)"/>
    <property type="match status" value="1"/>
</dbReference>
<protein>
    <submittedName>
        <fullName evidence="4">Ribosomal protein S14</fullName>
    </submittedName>
</protein>
<dbReference type="GeneID" id="26994766"/>
<sequence length="99" mass="11525">MKRSMEKDKKKRIHFYKNEYQRKILKTISYNVNLPLALRLKASLSLTMLPKNSSPTRIKKRCILTGRGRFILGPFNLSRLALRKLVRGGLVPGMHQSSW</sequence>
<dbReference type="Gene3D" id="1.10.287.1480">
    <property type="match status" value="1"/>
</dbReference>
<proteinExistence type="inferred from homology"/>
<organism evidence="4">
    <name type="scientific">Trachydiscus minutus</name>
    <dbReference type="NCBI Taxonomy" id="1032745"/>
    <lineage>
        <taxon>Eukaryota</taxon>
        <taxon>Sar</taxon>
        <taxon>Stramenopiles</taxon>
        <taxon>Ochrophyta</taxon>
        <taxon>Eustigmatophyceae</taxon>
        <taxon>Goniochloridales</taxon>
        <taxon>Goniochloridaceae</taxon>
        <taxon>Trachydiscus</taxon>
    </lineage>
</organism>
<name>A0A140F2Q7_9STRA</name>
<evidence type="ECO:0000256" key="3">
    <source>
        <dbReference type="ARBA" id="ARBA00023274"/>
    </source>
</evidence>
<dbReference type="InterPro" id="IPR018271">
    <property type="entry name" value="Ribosomal_uS14_CS"/>
</dbReference>
<dbReference type="NCBIfam" id="NF006477">
    <property type="entry name" value="PRK08881.1"/>
    <property type="match status" value="1"/>
</dbReference>
<dbReference type="GO" id="GO:0006412">
    <property type="term" value="P:translation"/>
    <property type="evidence" value="ECO:0007669"/>
    <property type="project" value="InterPro"/>
</dbReference>
<keyword evidence="4" id="KW-0496">Mitochondrion</keyword>
<dbReference type="InterPro" id="IPR001209">
    <property type="entry name" value="Ribosomal_uS14"/>
</dbReference>
<evidence type="ECO:0000313" key="4">
    <source>
        <dbReference type="EMBL" id="AML60691.1"/>
    </source>
</evidence>
<dbReference type="AlphaFoldDB" id="A0A140F2Q7"/>
<dbReference type="RefSeq" id="YP_009237682.1">
    <property type="nucleotide sequence ID" value="NC_029643.1"/>
</dbReference>
<dbReference type="EMBL" id="KU501220">
    <property type="protein sequence ID" value="AML60691.1"/>
    <property type="molecule type" value="Genomic_DNA"/>
</dbReference>
<geneLocation type="mitochondrion" evidence="4"/>